<dbReference type="SUPFAM" id="SSF82714">
    <property type="entry name" value="Multidrug efflux transporter AcrB TolC docking domain, DN and DC subdomains"/>
    <property type="match status" value="2"/>
</dbReference>
<dbReference type="InterPro" id="IPR001036">
    <property type="entry name" value="Acrflvin-R"/>
</dbReference>
<feature type="transmembrane region" description="Helical" evidence="1">
    <location>
        <begin position="354"/>
        <end position="372"/>
    </location>
</feature>
<dbReference type="Gene3D" id="3.30.70.1320">
    <property type="entry name" value="Multidrug efflux transporter AcrB pore domain like"/>
    <property type="match status" value="1"/>
</dbReference>
<dbReference type="STRING" id="1117707.VQ7734_00993"/>
<dbReference type="Pfam" id="PF00873">
    <property type="entry name" value="ACR_tran"/>
    <property type="match status" value="1"/>
</dbReference>
<feature type="transmembrane region" description="Helical" evidence="1">
    <location>
        <begin position="12"/>
        <end position="31"/>
    </location>
</feature>
<dbReference type="Gene3D" id="3.30.2090.10">
    <property type="entry name" value="Multidrug efflux transporter AcrB TolC docking domain, DN and DC subdomains"/>
    <property type="match status" value="2"/>
</dbReference>
<keyword evidence="1" id="KW-0812">Transmembrane</keyword>
<feature type="transmembrane region" description="Helical" evidence="1">
    <location>
        <begin position="857"/>
        <end position="876"/>
    </location>
</feature>
<feature type="transmembrane region" description="Helical" evidence="1">
    <location>
        <begin position="451"/>
        <end position="471"/>
    </location>
</feature>
<dbReference type="SUPFAM" id="SSF82693">
    <property type="entry name" value="Multidrug efflux transporter AcrB pore domain, PN1, PN2, PC1 and PC2 subdomains"/>
    <property type="match status" value="2"/>
</dbReference>
<dbReference type="PANTHER" id="PTHR32063">
    <property type="match status" value="1"/>
</dbReference>
<dbReference type="EMBL" id="FRFG01000013">
    <property type="protein sequence ID" value="SHO55274.1"/>
    <property type="molecule type" value="Genomic_DNA"/>
</dbReference>
<sequence>MKGLTRWFIENPVAANLLMVAVIVSGILSFYQLRVESFPQIAPSGLTIEVVYPGGTAKQIDQAVTQRIEEAISDIAGIKRIVSQSKEGISTVHVRKTTGTDLNQLIEEVRNRVNSMVNLPAAAERPLVSRDEFTNLAAFVVVSGPESDMELQPIARRIEQALKKNPKISKVENWGQRQPLLVIEPDTEKLRETGLSPEALAGKIQQMSLESRSGFLKSSRGKMILRGDGYAGDLVKLKQLVVWSSPKGQLTLGDVASVRRDYADTDAIVRNNGQNAIALLVSTSLRDNLLEVSQAIRQTLALEQRRLPDEIQLSVMADMAPYIKDQLNRLGSNALQGLLIVLVLLGLFLNLKMAFWVGIGIPFALCGTLGAMHLMDYSINDITLFGFILVLGILVDDAVVVGEGIYAARERYSHPAKAALHGVHSVSVATIFGVLTSVAAFSPMLWIKNDLARLLAGFSSVVIFALLFSLVESKFILPSHLGNESRRLPEIKWLASLQRYFQTGLARFNQGFYRKCLIKSLKYPFATLTGLLGLAMLAYGLWATNMIRSGVFPEIPGRYISAKVSLQVGAPLPLQQKVMMHLEQTALNLNKTLQAKYTLEEKPITNLLAWSDGEGHVEVTAELTREALTTIPGNGILDQWRSGSGLIEGAYSVRFSAADEPAGGTSVAVISQDRALARQAVHDLIPVLSVLPGVSDIYDDGKGGLFQIRLKLNESGYQAGITQADLARLAGEAFGQKELYRLLDHGQEIKVVMHYPQNKKLNTEQLLRSPVILPDGQSVALGDIATLSYEQEPKTIERRHREQVVNVYWKQNRDIQSPERTIQQLSETIKQIEQRYPGVSIQASGEFEEIGEVQSGFRAALTITVLLIYILLAVPLKSYWQPLLIMSVIPFGFAGSIFGHYLMDMQISVLSMFGMMAMAGIVVNDSLVLMTRFNDYYRAGMPLARALIQTGTSRFRAVFLTTVTTVCGLLPLLGERAEQAQYLKPAAVSLVFGELFATGVTLILIPVLLAMITPENKVVRS</sequence>
<dbReference type="GO" id="GO:0042910">
    <property type="term" value="F:xenobiotic transmembrane transporter activity"/>
    <property type="evidence" value="ECO:0007669"/>
    <property type="project" value="TreeGrafter"/>
</dbReference>
<reference evidence="3" key="1">
    <citation type="submission" date="2016-12" db="EMBL/GenBank/DDBJ databases">
        <authorList>
            <person name="Rodrigo-Torres L."/>
            <person name="Arahal R.D."/>
            <person name="Lucena T."/>
        </authorList>
    </citation>
    <scope>NUCLEOTIDE SEQUENCE [LARGE SCALE GENOMIC DNA]</scope>
</reference>
<feature type="transmembrane region" description="Helical" evidence="1">
    <location>
        <begin position="330"/>
        <end position="349"/>
    </location>
</feature>
<organism evidence="2 3">
    <name type="scientific">Vibrio quintilis</name>
    <dbReference type="NCBI Taxonomy" id="1117707"/>
    <lineage>
        <taxon>Bacteria</taxon>
        <taxon>Pseudomonadati</taxon>
        <taxon>Pseudomonadota</taxon>
        <taxon>Gammaproteobacteria</taxon>
        <taxon>Vibrionales</taxon>
        <taxon>Vibrionaceae</taxon>
        <taxon>Vibrio</taxon>
    </lineage>
</organism>
<proteinExistence type="predicted"/>
<dbReference type="InterPro" id="IPR027463">
    <property type="entry name" value="AcrB_DN_DC_subdom"/>
</dbReference>
<dbReference type="AlphaFoldDB" id="A0A1M7YRM9"/>
<feature type="transmembrane region" description="Helical" evidence="1">
    <location>
        <begin position="955"/>
        <end position="974"/>
    </location>
</feature>
<gene>
    <name evidence="2" type="primary">mdtC</name>
    <name evidence="2" type="ORF">VQ7734_00993</name>
</gene>
<dbReference type="PRINTS" id="PR00702">
    <property type="entry name" value="ACRIFLAVINRP"/>
</dbReference>
<evidence type="ECO:0000256" key="1">
    <source>
        <dbReference type="SAM" id="Phobius"/>
    </source>
</evidence>
<dbReference type="SUPFAM" id="SSF82866">
    <property type="entry name" value="Multidrug efflux transporter AcrB transmembrane domain"/>
    <property type="match status" value="2"/>
</dbReference>
<feature type="transmembrane region" description="Helical" evidence="1">
    <location>
        <begin position="418"/>
        <end position="445"/>
    </location>
</feature>
<keyword evidence="1" id="KW-0472">Membrane</keyword>
<keyword evidence="1" id="KW-1133">Transmembrane helix</keyword>
<name>A0A1M7YRM9_9VIBR</name>
<protein>
    <submittedName>
        <fullName evidence="2">Multidrug resistance protein MdtC</fullName>
    </submittedName>
</protein>
<feature type="transmembrane region" description="Helical" evidence="1">
    <location>
        <begin position="986"/>
        <end position="1012"/>
    </location>
</feature>
<evidence type="ECO:0000313" key="2">
    <source>
        <dbReference type="EMBL" id="SHO55274.1"/>
    </source>
</evidence>
<dbReference type="Proteomes" id="UP000184600">
    <property type="component" value="Unassembled WGS sequence"/>
</dbReference>
<feature type="transmembrane region" description="Helical" evidence="1">
    <location>
        <begin position="909"/>
        <end position="934"/>
    </location>
</feature>
<feature type="transmembrane region" description="Helical" evidence="1">
    <location>
        <begin position="523"/>
        <end position="542"/>
    </location>
</feature>
<evidence type="ECO:0000313" key="3">
    <source>
        <dbReference type="Proteomes" id="UP000184600"/>
    </source>
</evidence>
<feature type="transmembrane region" description="Helical" evidence="1">
    <location>
        <begin position="883"/>
        <end position="903"/>
    </location>
</feature>
<dbReference type="PANTHER" id="PTHR32063:SF33">
    <property type="entry name" value="RND SUPERFAMILY EFFLUX PUMP PERMEASE COMPONENT"/>
    <property type="match status" value="1"/>
</dbReference>
<dbReference type="Gene3D" id="1.20.1640.10">
    <property type="entry name" value="Multidrug efflux transporter AcrB transmembrane domain"/>
    <property type="match status" value="2"/>
</dbReference>
<feature type="transmembrane region" description="Helical" evidence="1">
    <location>
        <begin position="384"/>
        <end position="406"/>
    </location>
</feature>
<dbReference type="OrthoDB" id="5287122at2"/>
<accession>A0A1M7YRM9</accession>
<keyword evidence="3" id="KW-1185">Reference proteome</keyword>
<dbReference type="Gene3D" id="3.30.70.1440">
    <property type="entry name" value="Multidrug efflux transporter AcrB pore domain"/>
    <property type="match status" value="1"/>
</dbReference>
<dbReference type="Gene3D" id="3.30.70.1430">
    <property type="entry name" value="Multidrug efflux transporter AcrB pore domain"/>
    <property type="match status" value="2"/>
</dbReference>
<dbReference type="GO" id="GO:0005886">
    <property type="term" value="C:plasma membrane"/>
    <property type="evidence" value="ECO:0007669"/>
    <property type="project" value="TreeGrafter"/>
</dbReference>
<dbReference type="RefSeq" id="WP_073580171.1">
    <property type="nucleotide sequence ID" value="NZ_AP024897.1"/>
</dbReference>